<sequence>MNLLVSLTNGITKHGIKEPLVIAEKGIYSPRTLKNDKVLNAQTTAASICNPKKSKSQGSLEKLRMVGKGSMFERRAAQEYLSPYAAHQFARHTLSPSYDASHAQANYLALKRLKTANNSDTMLFNMSKQYVEEMIPLLVFLTPPEVSTGHAKRPFRNEVFTEIPSIPDFTKQPKLFSTYIGTLTHTRFLYKKSSSLNGVIPKILRNLMHPSNLKTIQLRDVEVFNDVIFFFSERSDQATCRELFSQMKLEGVMPNTKTFNLMLRNVLRKSHIRSMRHPLHDALYFLRQMRHHEVQADSVTWATCYNLLIEGLSRDVFLEKLIECSVPITPQLVLAVLTSGELSSSQLLRFLTNNSVPLDTKLFNLCLKTLLAEEKYDAAWAFVDHAHENARFKLNHESMNLFLRRFAELGRLDLALLTFNSAVKTYGIEANLQSFDMLGKALVRNGYTNNFSLILDYLCRSRDHHTKEVQVFSYWLSKARAMAKFNIRREVTNDGIERTRKLLAGARWTSQGLKWDCWNSDPSLRKVFRLLGCVPRAVKVEPKKERFTTGEGCSAKKKKFKNRVRTLAVRSAMLKRVPYAEDRYSALKEELQERNILE</sequence>
<reference evidence="2" key="1">
    <citation type="submission" date="2016-03" db="EMBL/GenBank/DDBJ databases">
        <authorList>
            <person name="Devillers Hugo."/>
        </authorList>
    </citation>
    <scope>NUCLEOTIDE SEQUENCE [LARGE SCALE GENOMIC DNA]</scope>
</reference>
<dbReference type="GO" id="GO:0140053">
    <property type="term" value="P:mitochondrial gene expression"/>
    <property type="evidence" value="ECO:0007669"/>
    <property type="project" value="TreeGrafter"/>
</dbReference>
<dbReference type="EMBL" id="LT598483">
    <property type="protein sequence ID" value="SCU78194.1"/>
    <property type="molecule type" value="Genomic_DNA"/>
</dbReference>
<dbReference type="PANTHER" id="PTHR47938:SF35">
    <property type="entry name" value="PENTATRICOPEPTIDE REPEAT-CONTAINING PROTEIN 4, MITOCHONDRIAL-RELATED"/>
    <property type="match status" value="1"/>
</dbReference>
<dbReference type="InterPro" id="IPR011990">
    <property type="entry name" value="TPR-like_helical_dom_sf"/>
</dbReference>
<dbReference type="PANTHER" id="PTHR47938">
    <property type="entry name" value="RESPIRATORY COMPLEX I CHAPERONE (CIA84), PUTATIVE (AFU_ORTHOLOGUE AFUA_2G06020)-RELATED"/>
    <property type="match status" value="1"/>
</dbReference>
<dbReference type="GO" id="GO:0003729">
    <property type="term" value="F:mRNA binding"/>
    <property type="evidence" value="ECO:0007669"/>
    <property type="project" value="TreeGrafter"/>
</dbReference>
<dbReference type="AlphaFoldDB" id="A0A1G4INI9"/>
<evidence type="ECO:0000313" key="1">
    <source>
        <dbReference type="EMBL" id="SCU78194.1"/>
    </source>
</evidence>
<dbReference type="Proteomes" id="UP000191144">
    <property type="component" value="Chromosome A"/>
</dbReference>
<name>A0A1G4INI9_9SACH</name>
<organism evidence="1 2">
    <name type="scientific">Lachancea meyersii CBS 8951</name>
    <dbReference type="NCBI Taxonomy" id="1266667"/>
    <lineage>
        <taxon>Eukaryota</taxon>
        <taxon>Fungi</taxon>
        <taxon>Dikarya</taxon>
        <taxon>Ascomycota</taxon>
        <taxon>Saccharomycotina</taxon>
        <taxon>Saccharomycetes</taxon>
        <taxon>Saccharomycetales</taxon>
        <taxon>Saccharomycetaceae</taxon>
        <taxon>Lachancea</taxon>
    </lineage>
</organism>
<protein>
    <submittedName>
        <fullName evidence="1">LAME_0A03642g1_1</fullName>
    </submittedName>
</protein>
<accession>A0A1G4INI9</accession>
<dbReference type="OrthoDB" id="185373at2759"/>
<proteinExistence type="predicted"/>
<gene>
    <name evidence="1" type="ORF">LAME_0A03642G</name>
</gene>
<dbReference type="Gene3D" id="1.25.40.10">
    <property type="entry name" value="Tetratricopeptide repeat domain"/>
    <property type="match status" value="2"/>
</dbReference>
<keyword evidence="2" id="KW-1185">Reference proteome</keyword>
<evidence type="ECO:0000313" key="2">
    <source>
        <dbReference type="Proteomes" id="UP000191144"/>
    </source>
</evidence>
<dbReference type="GO" id="GO:0005739">
    <property type="term" value="C:mitochondrion"/>
    <property type="evidence" value="ECO:0007669"/>
    <property type="project" value="TreeGrafter"/>
</dbReference>